<reference evidence="8 9" key="1">
    <citation type="submission" date="2018-08" db="EMBL/GenBank/DDBJ databases">
        <title>Bacillus jemisoniae sp. nov., Bacillus chryseoplanitiae sp. nov., Bacillus resnikiae sp. nov., and Bacillus frankliniae sp. nov., isolated from Viking spacecraft and associated surfaces.</title>
        <authorList>
            <person name="Seuylemezian A."/>
            <person name="Vaishampayan P."/>
        </authorList>
    </citation>
    <scope>NUCLEOTIDE SEQUENCE [LARGE SCALE GENOMIC DNA]</scope>
    <source>
        <strain evidence="8 9">JJ-247</strain>
    </source>
</reference>
<sequence>MELAEIRNELEKSAKILAGFRGSLDLENKEARIAELDEVMLMPGFWDDQQQAQTVINESNALKDQVHVFHDLYETFENIELTYELVKDEPDAELQSDLESELAELIQRLSDFELQMLLSETYDKNNAILELHPGAGGTESQDWGSMLLRMYTRWAEKRGFKVETLDYLPGDEAGIKSVTLSIKGHNAYGYLKAEKGVHRLVRISPFDSSGRRHTSFVSCEVMPELDDSIEIDIRTEDLKIDTYRASGAGGQHINTTDSAVRITHLPTNVVVTCQTERSQIKNRDHAMKMLKAKLYQREIEEKEKKLAEIRGEQKEIGWGSQIRSYVFHPYSLVKDHRTNTEVGSVQSVMDGDIDIFINAYLRSKLD</sequence>
<dbReference type="RefSeq" id="WP_119112936.1">
    <property type="nucleotide sequence ID" value="NZ_CBCSEO010000021.1"/>
</dbReference>
<dbReference type="EMBL" id="QWVT01000018">
    <property type="protein sequence ID" value="RID84883.1"/>
    <property type="molecule type" value="Genomic_DNA"/>
</dbReference>
<dbReference type="OrthoDB" id="9806673at2"/>
<dbReference type="FunFam" id="3.30.160.20:FF:000010">
    <property type="entry name" value="Peptide chain release factor 2"/>
    <property type="match status" value="1"/>
</dbReference>
<evidence type="ECO:0000256" key="4">
    <source>
        <dbReference type="ARBA" id="ARBA00022481"/>
    </source>
</evidence>
<dbReference type="GO" id="GO:0016149">
    <property type="term" value="F:translation release factor activity, codon specific"/>
    <property type="evidence" value="ECO:0007669"/>
    <property type="project" value="UniProtKB-UniRule"/>
</dbReference>
<accession>A0A398BB80</accession>
<evidence type="ECO:0000256" key="1">
    <source>
        <dbReference type="ARBA" id="ARBA00002613"/>
    </source>
</evidence>
<dbReference type="Pfam" id="PF00472">
    <property type="entry name" value="RF-1"/>
    <property type="match status" value="1"/>
</dbReference>
<comment type="subcellular location">
    <subcellularLocation>
        <location evidence="6">Cytoplasm</location>
    </subcellularLocation>
</comment>
<comment type="caution">
    <text evidence="8">The sequence shown here is derived from an EMBL/GenBank/DDBJ whole genome shotgun (WGS) entry which is preliminary data.</text>
</comment>
<dbReference type="InterPro" id="IPR004374">
    <property type="entry name" value="PrfB"/>
</dbReference>
<evidence type="ECO:0000259" key="7">
    <source>
        <dbReference type="PROSITE" id="PS00745"/>
    </source>
</evidence>
<dbReference type="PANTHER" id="PTHR43116">
    <property type="entry name" value="PEPTIDE CHAIN RELEASE FACTOR 2"/>
    <property type="match status" value="1"/>
</dbReference>
<dbReference type="Gene3D" id="1.20.58.410">
    <property type="entry name" value="Release factor"/>
    <property type="match status" value="1"/>
</dbReference>
<dbReference type="AlphaFoldDB" id="A0A398BB80"/>
<dbReference type="SUPFAM" id="SSF75620">
    <property type="entry name" value="Release factor"/>
    <property type="match status" value="1"/>
</dbReference>
<feature type="modified residue" description="N5-methylglutamine" evidence="6">
    <location>
        <position position="251"/>
    </location>
</feature>
<dbReference type="InterPro" id="IPR045853">
    <property type="entry name" value="Pep_chain_release_fac_I_sf"/>
</dbReference>
<dbReference type="Gene3D" id="3.30.160.20">
    <property type="match status" value="1"/>
</dbReference>
<proteinExistence type="inferred from homology"/>
<evidence type="ECO:0000313" key="8">
    <source>
        <dbReference type="EMBL" id="RID84883.1"/>
    </source>
</evidence>
<organism evidence="8 9">
    <name type="scientific">Mesobacillus zeae</name>
    <dbReference type="NCBI Taxonomy" id="1917180"/>
    <lineage>
        <taxon>Bacteria</taxon>
        <taxon>Bacillati</taxon>
        <taxon>Bacillota</taxon>
        <taxon>Bacilli</taxon>
        <taxon>Bacillales</taxon>
        <taxon>Bacillaceae</taxon>
        <taxon>Mesobacillus</taxon>
    </lineage>
</organism>
<protein>
    <recommendedName>
        <fullName evidence="3 6">Peptide chain release factor 2</fullName>
        <shortName evidence="6">RF-2</shortName>
    </recommendedName>
</protein>
<dbReference type="PANTHER" id="PTHR43116:SF3">
    <property type="entry name" value="CLASS I PEPTIDE CHAIN RELEASE FACTOR"/>
    <property type="match status" value="1"/>
</dbReference>
<dbReference type="PROSITE" id="PS00745">
    <property type="entry name" value="RF_PROK_I"/>
    <property type="match status" value="1"/>
</dbReference>
<dbReference type="HAMAP" id="MF_00094">
    <property type="entry name" value="Rel_fac_2"/>
    <property type="match status" value="1"/>
</dbReference>
<dbReference type="InterPro" id="IPR005139">
    <property type="entry name" value="PCRF"/>
</dbReference>
<dbReference type="Gene3D" id="3.30.70.1660">
    <property type="match status" value="1"/>
</dbReference>
<feature type="domain" description="Prokaryotic-type class I peptide chain release factors" evidence="7">
    <location>
        <begin position="244"/>
        <end position="260"/>
    </location>
</feature>
<gene>
    <name evidence="6 8" type="primary">prfB</name>
    <name evidence="8" type="ORF">D1970_11075</name>
</gene>
<dbReference type="Pfam" id="PF03462">
    <property type="entry name" value="PCRF"/>
    <property type="match status" value="1"/>
</dbReference>
<evidence type="ECO:0000256" key="3">
    <source>
        <dbReference type="ARBA" id="ARBA00019192"/>
    </source>
</evidence>
<keyword evidence="4 6" id="KW-0488">Methylation</keyword>
<comment type="PTM">
    <text evidence="6">Methylated by PrmC. Methylation increases the termination efficiency of RF2.</text>
</comment>
<keyword evidence="9" id="KW-1185">Reference proteome</keyword>
<comment type="function">
    <text evidence="1 6">Peptide chain release factor 2 directs the termination of translation in response to the peptide chain termination codons UGA and UAA.</text>
</comment>
<evidence type="ECO:0000256" key="5">
    <source>
        <dbReference type="ARBA" id="ARBA00022917"/>
    </source>
</evidence>
<dbReference type="NCBIfam" id="TIGR00020">
    <property type="entry name" value="prfB"/>
    <property type="match status" value="1"/>
</dbReference>
<dbReference type="GO" id="GO:0005737">
    <property type="term" value="C:cytoplasm"/>
    <property type="evidence" value="ECO:0007669"/>
    <property type="project" value="UniProtKB-SubCell"/>
</dbReference>
<dbReference type="SMART" id="SM00937">
    <property type="entry name" value="PCRF"/>
    <property type="match status" value="1"/>
</dbReference>
<keyword evidence="6" id="KW-0963">Cytoplasm</keyword>
<dbReference type="InterPro" id="IPR000352">
    <property type="entry name" value="Pep_chain_release_fac_I"/>
</dbReference>
<dbReference type="Proteomes" id="UP000265816">
    <property type="component" value="Unassembled WGS sequence"/>
</dbReference>
<evidence type="ECO:0000256" key="6">
    <source>
        <dbReference type="HAMAP-Rule" id="MF_00094"/>
    </source>
</evidence>
<name>A0A398BB80_9BACI</name>
<comment type="similarity">
    <text evidence="2 6">Belongs to the prokaryotic/mitochondrial release factor family.</text>
</comment>
<evidence type="ECO:0000313" key="9">
    <source>
        <dbReference type="Proteomes" id="UP000265816"/>
    </source>
</evidence>
<keyword evidence="5 6" id="KW-0648">Protein biosynthesis</keyword>
<evidence type="ECO:0000256" key="2">
    <source>
        <dbReference type="ARBA" id="ARBA00010835"/>
    </source>
</evidence>